<name>A0A4Y9XZV0_9AGAM</name>
<gene>
    <name evidence="1" type="ORF">EVG20_g9228</name>
</gene>
<dbReference type="SUPFAM" id="SSF50494">
    <property type="entry name" value="Trypsin-like serine proteases"/>
    <property type="match status" value="1"/>
</dbReference>
<dbReference type="AlphaFoldDB" id="A0A4Y9XZV0"/>
<sequence length="347" mass="38854">MSSRRWVFVIYVTEDLRLVHSWTSTRTRSSEDAKAAAEGCKDILGGEGLHFASSESDRVFLLTASHVARPPAVYQSRKRKGPSREKIVALGHNAYAEALYRMMSTIGHELLSIKTWKEEIERLGPAVEGEDVDEVHSEVTRYWTTLNQRVIGYVVYAPAISVDDCPKHFIRDWALIDLYRDKIDWDTFQGNKIYVGGKISQSNFKYPPGGLLQVTGILKDDEIRKPQQLDANGEKCLIVTKNGNTTGTTLGRLAGMESFVRRYSEYGIKKISIEIAVYPYSNEDGAFSAPGDSGAIVVDSKGSIVGMLVAGAGTTEETDVTYLTPYWWIEEQIKKVFPKSFLYETVK</sequence>
<organism evidence="1 2">
    <name type="scientific">Dentipellis fragilis</name>
    <dbReference type="NCBI Taxonomy" id="205917"/>
    <lineage>
        <taxon>Eukaryota</taxon>
        <taxon>Fungi</taxon>
        <taxon>Dikarya</taxon>
        <taxon>Basidiomycota</taxon>
        <taxon>Agaricomycotina</taxon>
        <taxon>Agaricomycetes</taxon>
        <taxon>Russulales</taxon>
        <taxon>Hericiaceae</taxon>
        <taxon>Dentipellis</taxon>
    </lineage>
</organism>
<reference evidence="1 2" key="1">
    <citation type="submission" date="2019-02" db="EMBL/GenBank/DDBJ databases">
        <title>Genome sequencing of the rare red list fungi Dentipellis fragilis.</title>
        <authorList>
            <person name="Buettner E."/>
            <person name="Kellner H."/>
        </authorList>
    </citation>
    <scope>NUCLEOTIDE SEQUENCE [LARGE SCALE GENOMIC DNA]</scope>
    <source>
        <strain evidence="1 2">DSM 105465</strain>
    </source>
</reference>
<proteinExistence type="predicted"/>
<dbReference type="Proteomes" id="UP000298327">
    <property type="component" value="Unassembled WGS sequence"/>
</dbReference>
<evidence type="ECO:0000313" key="2">
    <source>
        <dbReference type="Proteomes" id="UP000298327"/>
    </source>
</evidence>
<dbReference type="EMBL" id="SEOQ01000893">
    <property type="protein sequence ID" value="TFY55686.1"/>
    <property type="molecule type" value="Genomic_DNA"/>
</dbReference>
<evidence type="ECO:0000313" key="1">
    <source>
        <dbReference type="EMBL" id="TFY55686.1"/>
    </source>
</evidence>
<dbReference type="OrthoDB" id="5424209at2759"/>
<accession>A0A4Y9XZV0</accession>
<comment type="caution">
    <text evidence="1">The sequence shown here is derived from an EMBL/GenBank/DDBJ whole genome shotgun (WGS) entry which is preliminary data.</text>
</comment>
<evidence type="ECO:0008006" key="3">
    <source>
        <dbReference type="Google" id="ProtNLM"/>
    </source>
</evidence>
<dbReference type="InterPro" id="IPR009003">
    <property type="entry name" value="Peptidase_S1_PA"/>
</dbReference>
<protein>
    <recommendedName>
        <fullName evidence="3">Peptidase S1 domain-containing protein</fullName>
    </recommendedName>
</protein>
<dbReference type="InterPro" id="IPR043504">
    <property type="entry name" value="Peptidase_S1_PA_chymotrypsin"/>
</dbReference>
<dbReference type="Gene3D" id="2.40.10.10">
    <property type="entry name" value="Trypsin-like serine proteases"/>
    <property type="match status" value="1"/>
</dbReference>
<keyword evidence="2" id="KW-1185">Reference proteome</keyword>